<accession>A0ABR2BZ64</accession>
<gene>
    <name evidence="1" type="ORF">V6N12_037381</name>
</gene>
<protein>
    <submittedName>
        <fullName evidence="1">Uncharacterized protein</fullName>
    </submittedName>
</protein>
<organism evidence="1 2">
    <name type="scientific">Hibiscus sabdariffa</name>
    <name type="common">roselle</name>
    <dbReference type="NCBI Taxonomy" id="183260"/>
    <lineage>
        <taxon>Eukaryota</taxon>
        <taxon>Viridiplantae</taxon>
        <taxon>Streptophyta</taxon>
        <taxon>Embryophyta</taxon>
        <taxon>Tracheophyta</taxon>
        <taxon>Spermatophyta</taxon>
        <taxon>Magnoliopsida</taxon>
        <taxon>eudicotyledons</taxon>
        <taxon>Gunneridae</taxon>
        <taxon>Pentapetalae</taxon>
        <taxon>rosids</taxon>
        <taxon>malvids</taxon>
        <taxon>Malvales</taxon>
        <taxon>Malvaceae</taxon>
        <taxon>Malvoideae</taxon>
        <taxon>Hibiscus</taxon>
    </lineage>
</organism>
<proteinExistence type="predicted"/>
<reference evidence="1 2" key="1">
    <citation type="journal article" date="2024" name="G3 (Bethesda)">
        <title>Genome assembly of Hibiscus sabdariffa L. provides insights into metabolisms of medicinal natural products.</title>
        <authorList>
            <person name="Kim T."/>
        </authorList>
    </citation>
    <scope>NUCLEOTIDE SEQUENCE [LARGE SCALE GENOMIC DNA]</scope>
    <source>
        <strain evidence="1">TK-2024</strain>
        <tissue evidence="1">Old leaves</tissue>
    </source>
</reference>
<keyword evidence="2" id="KW-1185">Reference proteome</keyword>
<dbReference type="EMBL" id="JBBPBM010000073">
    <property type="protein sequence ID" value="KAK8512381.1"/>
    <property type="molecule type" value="Genomic_DNA"/>
</dbReference>
<dbReference type="Proteomes" id="UP001472677">
    <property type="component" value="Unassembled WGS sequence"/>
</dbReference>
<name>A0ABR2BZ64_9ROSI</name>
<evidence type="ECO:0000313" key="2">
    <source>
        <dbReference type="Proteomes" id="UP001472677"/>
    </source>
</evidence>
<comment type="caution">
    <text evidence="1">The sequence shown here is derived from an EMBL/GenBank/DDBJ whole genome shotgun (WGS) entry which is preliminary data.</text>
</comment>
<evidence type="ECO:0000313" key="1">
    <source>
        <dbReference type="EMBL" id="KAK8512381.1"/>
    </source>
</evidence>
<sequence>MFQPKCQGGNQRNEHVDESWKEVILVEDYSKQEPIAIDHPKERRLEDLLNEDPFGSIYFKGKFHEPDSSSGGFIQLELAHKASRQLMHLHEQAKRVRKAKGQAHLARISSELAQTTSNLS</sequence>